<keyword evidence="2" id="KW-0436">Ligase</keyword>
<dbReference type="EC" id="6.2.1.30" evidence="2"/>
<name>A0ABM8UUU7_9BACT</name>
<evidence type="ECO:0000313" key="2">
    <source>
        <dbReference type="EMBL" id="CAG5072081.1"/>
    </source>
</evidence>
<dbReference type="PANTHER" id="PTHR43845:SF1">
    <property type="entry name" value="BLR5969 PROTEIN"/>
    <property type="match status" value="1"/>
</dbReference>
<dbReference type="InterPro" id="IPR045851">
    <property type="entry name" value="AMP-bd_C_sf"/>
</dbReference>
<dbReference type="Proteomes" id="UP000679725">
    <property type="component" value="Unassembled WGS sequence"/>
</dbReference>
<evidence type="ECO:0000313" key="3">
    <source>
        <dbReference type="Proteomes" id="UP000679725"/>
    </source>
</evidence>
<protein>
    <submittedName>
        <fullName evidence="2">Phenylacetate-coenzyme A ligase</fullName>
        <ecNumber evidence="2">6.2.1.30</ecNumber>
    </submittedName>
</protein>
<reference evidence="2 3" key="1">
    <citation type="submission" date="2021-04" db="EMBL/GenBank/DDBJ databases">
        <authorList>
            <person name="Rodrigo-Torres L."/>
            <person name="Arahal R. D."/>
            <person name="Lucena T."/>
        </authorList>
    </citation>
    <scope>NUCLEOTIDE SEQUENCE [LARGE SCALE GENOMIC DNA]</scope>
    <source>
        <strain evidence="2 3">CECT 9623</strain>
    </source>
</reference>
<dbReference type="InterPro" id="IPR042099">
    <property type="entry name" value="ANL_N_sf"/>
</dbReference>
<accession>A0ABM8UUU7</accession>
<dbReference type="EMBL" id="CAJRAU010000006">
    <property type="protein sequence ID" value="CAG5072081.1"/>
    <property type="molecule type" value="Genomic_DNA"/>
</dbReference>
<keyword evidence="3" id="KW-1185">Reference proteome</keyword>
<dbReference type="GO" id="GO:0047475">
    <property type="term" value="F:phenylacetate-CoA ligase activity"/>
    <property type="evidence" value="ECO:0007669"/>
    <property type="project" value="UniProtKB-EC"/>
</dbReference>
<dbReference type="RefSeq" id="WP_215235312.1">
    <property type="nucleotide sequence ID" value="NZ_CAJRAU010000006.1"/>
</dbReference>
<dbReference type="Pfam" id="PF00501">
    <property type="entry name" value="AMP-binding"/>
    <property type="match status" value="1"/>
</dbReference>
<comment type="caution">
    <text evidence="2">The sequence shown here is derived from an EMBL/GenBank/DDBJ whole genome shotgun (WGS) entry which is preliminary data.</text>
</comment>
<evidence type="ECO:0000259" key="1">
    <source>
        <dbReference type="Pfam" id="PF00501"/>
    </source>
</evidence>
<dbReference type="InterPro" id="IPR000873">
    <property type="entry name" value="AMP-dep_synth/lig_dom"/>
</dbReference>
<dbReference type="Gene3D" id="3.40.50.12780">
    <property type="entry name" value="N-terminal domain of ligase-like"/>
    <property type="match status" value="1"/>
</dbReference>
<dbReference type="SUPFAM" id="SSF56801">
    <property type="entry name" value="Acetyl-CoA synthetase-like"/>
    <property type="match status" value="1"/>
</dbReference>
<feature type="domain" description="AMP-dependent synthetase/ligase" evidence="1">
    <location>
        <begin position="68"/>
        <end position="280"/>
    </location>
</feature>
<organism evidence="2 3">
    <name type="scientific">Dyadobacter linearis</name>
    <dbReference type="NCBI Taxonomy" id="2823330"/>
    <lineage>
        <taxon>Bacteria</taxon>
        <taxon>Pseudomonadati</taxon>
        <taxon>Bacteroidota</taxon>
        <taxon>Cytophagia</taxon>
        <taxon>Cytophagales</taxon>
        <taxon>Spirosomataceae</taxon>
        <taxon>Dyadobacter</taxon>
    </lineage>
</organism>
<proteinExistence type="predicted"/>
<sequence length="420" mass="47303">MNKVAYREAQENQLKYLLSYVSDHSPYYQKVFRERGVDIETILNIEDLAVLPFTTKDDLAAANDDFLCVPKSRIADFVTTSGTLSDPVAFYLTDSDIERLATNEAASFRCAGGTELDIYQLMTTIDRRFMAGLAYWMGARKMGAGMIRVGPGAPFLQWESIQRFSPTVIIAIPSFIPRLIDYAVANGIDFKSSTIKSIICIGEPIRNQDFTYNELGKRITSQWDVKLYSTYASTEMGAAFTECSEGKGGHLNPDLLVLEVVDEQDRAVAEGVLGEVVITTLGVEGMPLIRYRTGDLCHVYYSPCACGRTSPRLGPVMGRKQQMIKFKGTTIFPPAIFDVLDMVKEIELYQVVVSKNEFGNDEITILLALHLNTAAFREMLHSLFKSKLRVTPLFEFITAEELTFRIFRQEKRKPEKLIYI</sequence>
<dbReference type="PANTHER" id="PTHR43845">
    <property type="entry name" value="BLR5969 PROTEIN"/>
    <property type="match status" value="1"/>
</dbReference>
<gene>
    <name evidence="2" type="ORF">DYBT9623_04018</name>
</gene>
<dbReference type="Gene3D" id="3.30.300.30">
    <property type="match status" value="1"/>
</dbReference>